<proteinExistence type="predicted"/>
<protein>
    <recommendedName>
        <fullName evidence="4">Carrier domain-containing protein</fullName>
    </recommendedName>
</protein>
<dbReference type="SUPFAM" id="SSF56801">
    <property type="entry name" value="Acetyl-CoA synthetase-like"/>
    <property type="match status" value="1"/>
</dbReference>
<feature type="region of interest" description="Disordered" evidence="3">
    <location>
        <begin position="1002"/>
        <end position="1021"/>
    </location>
</feature>
<dbReference type="InterPro" id="IPR036291">
    <property type="entry name" value="NAD(P)-bd_dom_sf"/>
</dbReference>
<dbReference type="GeneID" id="70126930"/>
<dbReference type="Proteomes" id="UP000758603">
    <property type="component" value="Unassembled WGS sequence"/>
</dbReference>
<dbReference type="SUPFAM" id="SSF47336">
    <property type="entry name" value="ACP-like"/>
    <property type="match status" value="1"/>
</dbReference>
<dbReference type="Gene3D" id="3.40.50.720">
    <property type="entry name" value="NAD(P)-binding Rossmann-like Domain"/>
    <property type="match status" value="1"/>
</dbReference>
<organism evidence="5 6">
    <name type="scientific">Truncatella angustata</name>
    <dbReference type="NCBI Taxonomy" id="152316"/>
    <lineage>
        <taxon>Eukaryota</taxon>
        <taxon>Fungi</taxon>
        <taxon>Dikarya</taxon>
        <taxon>Ascomycota</taxon>
        <taxon>Pezizomycotina</taxon>
        <taxon>Sordariomycetes</taxon>
        <taxon>Xylariomycetidae</taxon>
        <taxon>Amphisphaeriales</taxon>
        <taxon>Sporocadaceae</taxon>
        <taxon>Truncatella</taxon>
    </lineage>
</organism>
<keyword evidence="2" id="KW-0597">Phosphoprotein</keyword>
<dbReference type="InterPro" id="IPR042099">
    <property type="entry name" value="ANL_N_sf"/>
</dbReference>
<dbReference type="InterPro" id="IPR036736">
    <property type="entry name" value="ACP-like_sf"/>
</dbReference>
<gene>
    <name evidence="5" type="ORF">BKA67DRAFT_518762</name>
</gene>
<dbReference type="Pfam" id="PF00501">
    <property type="entry name" value="AMP-binding"/>
    <property type="match status" value="1"/>
</dbReference>
<dbReference type="Pfam" id="PF07993">
    <property type="entry name" value="NAD_binding_4"/>
    <property type="match status" value="1"/>
</dbReference>
<dbReference type="Gene3D" id="1.10.1200.10">
    <property type="entry name" value="ACP-like"/>
    <property type="match status" value="1"/>
</dbReference>
<dbReference type="PROSITE" id="PS00455">
    <property type="entry name" value="AMP_BINDING"/>
    <property type="match status" value="1"/>
</dbReference>
<dbReference type="PANTHER" id="PTHR43439">
    <property type="entry name" value="PHENYLACETATE-COENZYME A LIGASE"/>
    <property type="match status" value="1"/>
</dbReference>
<dbReference type="InterPro" id="IPR009081">
    <property type="entry name" value="PP-bd_ACP"/>
</dbReference>
<evidence type="ECO:0000256" key="3">
    <source>
        <dbReference type="SAM" id="MobiDB-lite"/>
    </source>
</evidence>
<dbReference type="AlphaFoldDB" id="A0A9P8UJ54"/>
<dbReference type="InterPro" id="IPR000873">
    <property type="entry name" value="AMP-dep_synth/lig_dom"/>
</dbReference>
<dbReference type="Pfam" id="PF23562">
    <property type="entry name" value="AMP-binding_C_3"/>
    <property type="match status" value="1"/>
</dbReference>
<dbReference type="SUPFAM" id="SSF51735">
    <property type="entry name" value="NAD(P)-binding Rossmann-fold domains"/>
    <property type="match status" value="1"/>
</dbReference>
<evidence type="ECO:0000256" key="1">
    <source>
        <dbReference type="ARBA" id="ARBA00022450"/>
    </source>
</evidence>
<feature type="domain" description="Carrier" evidence="4">
    <location>
        <begin position="550"/>
        <end position="629"/>
    </location>
</feature>
<keyword evidence="1" id="KW-0596">Phosphopantetheine</keyword>
<reference evidence="5" key="1">
    <citation type="journal article" date="2021" name="Nat. Commun.">
        <title>Genetic determinants of endophytism in the Arabidopsis root mycobiome.</title>
        <authorList>
            <person name="Mesny F."/>
            <person name="Miyauchi S."/>
            <person name="Thiergart T."/>
            <person name="Pickel B."/>
            <person name="Atanasova L."/>
            <person name="Karlsson M."/>
            <person name="Huettel B."/>
            <person name="Barry K.W."/>
            <person name="Haridas S."/>
            <person name="Chen C."/>
            <person name="Bauer D."/>
            <person name="Andreopoulos W."/>
            <person name="Pangilinan J."/>
            <person name="LaButti K."/>
            <person name="Riley R."/>
            <person name="Lipzen A."/>
            <person name="Clum A."/>
            <person name="Drula E."/>
            <person name="Henrissat B."/>
            <person name="Kohler A."/>
            <person name="Grigoriev I.V."/>
            <person name="Martin F.M."/>
            <person name="Hacquard S."/>
        </authorList>
    </citation>
    <scope>NUCLEOTIDE SEQUENCE</scope>
    <source>
        <strain evidence="5">MPI-SDFR-AT-0073</strain>
    </source>
</reference>
<evidence type="ECO:0000256" key="2">
    <source>
        <dbReference type="ARBA" id="ARBA00022553"/>
    </source>
</evidence>
<dbReference type="EMBL" id="JAGPXC010000005">
    <property type="protein sequence ID" value="KAH6653363.1"/>
    <property type="molecule type" value="Genomic_DNA"/>
</dbReference>
<dbReference type="PROSITE" id="PS50075">
    <property type="entry name" value="CARRIER"/>
    <property type="match status" value="1"/>
</dbReference>
<keyword evidence="6" id="KW-1185">Reference proteome</keyword>
<comment type="caution">
    <text evidence="5">The sequence shown here is derived from an EMBL/GenBank/DDBJ whole genome shotgun (WGS) entry which is preliminary data.</text>
</comment>
<dbReference type="InterPro" id="IPR013120">
    <property type="entry name" value="FAR_NAD-bd"/>
</dbReference>
<accession>A0A9P8UJ54</accession>
<dbReference type="OrthoDB" id="429813at2759"/>
<evidence type="ECO:0000313" key="5">
    <source>
        <dbReference type="EMBL" id="KAH6653363.1"/>
    </source>
</evidence>
<dbReference type="InterPro" id="IPR051414">
    <property type="entry name" value="Adenylate-forming_Reductase"/>
</dbReference>
<evidence type="ECO:0000313" key="6">
    <source>
        <dbReference type="Proteomes" id="UP000758603"/>
    </source>
</evidence>
<dbReference type="Gene3D" id="3.40.50.12780">
    <property type="entry name" value="N-terminal domain of ligase-like"/>
    <property type="match status" value="1"/>
</dbReference>
<sequence>MIETAIRHSPELARGPLKHETLTESPILTLDEMIRRRAYELQDSPSLCYPNQGLLDFEVHSARSIDSYADAAAQKLQALGLPAIDPSAEQLPVVGILAQSGLHFVITIIALNRLGYTAFLISTRLASPAVVQLLELTNCNTILTTPNSDKVLDEVSQTRGIKRFPMLAQSDYYGVQAPRYSRGYNAKQESSKIAVILHSSGSTGLPKPIFLSNRACIGSFAVNMDMKGLLTSPLFHSHGFYEVFRAIYSKKPLYLANYSLPLTSQNLLSILDYTKPEIFHCVPYIIKLLSESDDGIQALAKVGMVLFGGSSCPDDLGDALVKKGVNLVANYGATETGRILNSARPVGDLYWNYLRILPVARPYVVMDEIAPGLHECVALDGLPSKSTTNSNDPPRSFRTRDLFAPHPTEPGLWKYVSRLDDRFTLVNGEKVLPLPIEGRIRQEEFVKEAVVFGEGRSYPGVLVMRAARAAGISDEGYLDLVWPAVQAANAKAETFAHIPRELIVVLPANADYPQTDKGTFIRVPTYQRYENEINAAYEEYENEEGGTLKLAGADLEEFLRSKLYKQTGVELPIEADFFASGIDSLQCIQMWKTIRSELDLGGRHEELGQNILYETGTIQKLARRIQSLQEGTSISSVDELTTVLELIDKYSIFTPHRGGIGSQPSKEVILLTGVTGGLGAHLLAQLVALPNVSAVWALVRANDSAAALNRIHDALSSRGLNLDPEAQSKVVAIASDMSSANFGLDETQLASLKSSLTLAIHSAWAVNFNIPVQSFEDQHIKATHNLIQFCLSTETSNPARFFFCSSVAAAGGTPKPAVVAEGPVLQPEYALSHGYGRSKYVAEHITLNAARNFNAPARVLRIGQLVGDTSNGEWNTTEGIPLMIQTAVTLGALPELEEEMSWLPVDFAASGIIDLSGVKPKSPLRTLSDVIFDTDLVYHVINPHRFHWTRNLLPSLKQSGLDFQSLPTEEWMEKLRSSDKDPAKNPPIKLLDWFEGKYGAGARARPSGSLTHQTDATQRDSETLRNVPDVTDVKFVQLLIQKLRERWDKQ</sequence>
<name>A0A9P8UJ54_9PEZI</name>
<evidence type="ECO:0000259" key="4">
    <source>
        <dbReference type="PROSITE" id="PS50075"/>
    </source>
</evidence>
<dbReference type="RefSeq" id="XP_045957640.1">
    <property type="nucleotide sequence ID" value="XM_046098038.1"/>
</dbReference>
<dbReference type="InterPro" id="IPR020845">
    <property type="entry name" value="AMP-binding_CS"/>
</dbReference>
<dbReference type="PANTHER" id="PTHR43439:SF2">
    <property type="entry name" value="ENZYME, PUTATIVE (JCVI)-RELATED"/>
    <property type="match status" value="1"/>
</dbReference>